<gene>
    <name evidence="8" type="ORF">AMELA_G00179980</name>
</gene>
<feature type="transmembrane region" description="Helical" evidence="6">
    <location>
        <begin position="83"/>
        <end position="105"/>
    </location>
</feature>
<dbReference type="InterPro" id="IPR036058">
    <property type="entry name" value="Kazal_dom_sf"/>
</dbReference>
<evidence type="ECO:0000256" key="1">
    <source>
        <dbReference type="ARBA" id="ARBA00004651"/>
    </source>
</evidence>
<evidence type="ECO:0000256" key="2">
    <source>
        <dbReference type="ARBA" id="ARBA00022475"/>
    </source>
</evidence>
<dbReference type="InterPro" id="IPR002350">
    <property type="entry name" value="Kazal_dom"/>
</dbReference>
<dbReference type="PANTHER" id="PTHR11388:SF89">
    <property type="entry name" value="SOLUTE CARRIER ORGANIC ANION TRANSPORTER FAMILY MEMBER 1B3"/>
    <property type="match status" value="1"/>
</dbReference>
<accession>A0A7J6ABZ6</accession>
<dbReference type="Pfam" id="PF03137">
    <property type="entry name" value="OATP"/>
    <property type="match status" value="1"/>
</dbReference>
<dbReference type="EMBL" id="JAAGNN010000015">
    <property type="protein sequence ID" value="KAF4079599.1"/>
    <property type="molecule type" value="Genomic_DNA"/>
</dbReference>
<dbReference type="AlphaFoldDB" id="A0A7J6ABZ6"/>
<comment type="subcellular location">
    <subcellularLocation>
        <location evidence="1">Cell membrane</location>
        <topology evidence="1">Multi-pass membrane protein</topology>
    </subcellularLocation>
</comment>
<evidence type="ECO:0000259" key="7">
    <source>
        <dbReference type="PROSITE" id="PS51465"/>
    </source>
</evidence>
<dbReference type="SUPFAM" id="SSF100895">
    <property type="entry name" value="Kazal-type serine protease inhibitors"/>
    <property type="match status" value="1"/>
</dbReference>
<dbReference type="Proteomes" id="UP000593565">
    <property type="component" value="Unassembled WGS sequence"/>
</dbReference>
<dbReference type="GO" id="GO:0015125">
    <property type="term" value="F:bile acid transmembrane transporter activity"/>
    <property type="evidence" value="ECO:0007669"/>
    <property type="project" value="TreeGrafter"/>
</dbReference>
<proteinExistence type="predicted"/>
<keyword evidence="4 6" id="KW-1133">Transmembrane helix</keyword>
<organism evidence="8 9">
    <name type="scientific">Ameiurus melas</name>
    <name type="common">Black bullhead</name>
    <name type="synonym">Silurus melas</name>
    <dbReference type="NCBI Taxonomy" id="219545"/>
    <lineage>
        <taxon>Eukaryota</taxon>
        <taxon>Metazoa</taxon>
        <taxon>Chordata</taxon>
        <taxon>Craniata</taxon>
        <taxon>Vertebrata</taxon>
        <taxon>Euteleostomi</taxon>
        <taxon>Actinopterygii</taxon>
        <taxon>Neopterygii</taxon>
        <taxon>Teleostei</taxon>
        <taxon>Ostariophysi</taxon>
        <taxon>Siluriformes</taxon>
        <taxon>Ictaluridae</taxon>
        <taxon>Ameiurus</taxon>
    </lineage>
</organism>
<feature type="transmembrane region" description="Helical" evidence="6">
    <location>
        <begin position="56"/>
        <end position="77"/>
    </location>
</feature>
<evidence type="ECO:0000313" key="9">
    <source>
        <dbReference type="Proteomes" id="UP000593565"/>
    </source>
</evidence>
<keyword evidence="9" id="KW-1185">Reference proteome</keyword>
<dbReference type="GO" id="GO:0016323">
    <property type="term" value="C:basolateral plasma membrane"/>
    <property type="evidence" value="ECO:0007669"/>
    <property type="project" value="TreeGrafter"/>
</dbReference>
<evidence type="ECO:0000256" key="6">
    <source>
        <dbReference type="SAM" id="Phobius"/>
    </source>
</evidence>
<sequence>MIFYPSVYRIIFLGLMTSLFGCSLLFNLSVIVLLRSQIRMKAVRPLKQTHQGDIELSQLLITITIIIVHENSSWIYVFFIELFLLFLPGIMNVPALALGIILGGFVMKKFQLSVLGAAKMTISTTFLAFVLMLSQYFLHCGNTQVAGLTVNYQGFPDISSQQQSLLSQCNSGCACSLKHWDPVCAFNGLTYSTPCLAGCQSSTGFGKEMVSFSPSNGYLFTPNSHITI</sequence>
<feature type="domain" description="Kazal-like" evidence="7">
    <location>
        <begin position="163"/>
        <end position="217"/>
    </location>
</feature>
<name>A0A7J6ABZ6_AMEME</name>
<keyword evidence="2" id="KW-1003">Cell membrane</keyword>
<feature type="transmembrane region" description="Helical" evidence="6">
    <location>
        <begin position="117"/>
        <end position="138"/>
    </location>
</feature>
<evidence type="ECO:0000256" key="3">
    <source>
        <dbReference type="ARBA" id="ARBA00022692"/>
    </source>
</evidence>
<evidence type="ECO:0000313" key="8">
    <source>
        <dbReference type="EMBL" id="KAF4079599.1"/>
    </source>
</evidence>
<keyword evidence="3 6" id="KW-0812">Transmembrane</keyword>
<dbReference type="InterPro" id="IPR004156">
    <property type="entry name" value="OATP"/>
</dbReference>
<keyword evidence="5 6" id="KW-0472">Membrane</keyword>
<dbReference type="GO" id="GO:0043252">
    <property type="term" value="P:sodium-independent organic anion transport"/>
    <property type="evidence" value="ECO:0007669"/>
    <property type="project" value="TreeGrafter"/>
</dbReference>
<dbReference type="PANTHER" id="PTHR11388">
    <property type="entry name" value="ORGANIC ANION TRANSPORTER"/>
    <property type="match status" value="1"/>
</dbReference>
<dbReference type="GO" id="GO:0015347">
    <property type="term" value="F:sodium-independent organic anion transmembrane transporter activity"/>
    <property type="evidence" value="ECO:0007669"/>
    <property type="project" value="TreeGrafter"/>
</dbReference>
<dbReference type="Gene3D" id="3.30.60.30">
    <property type="match status" value="1"/>
</dbReference>
<evidence type="ECO:0000256" key="4">
    <source>
        <dbReference type="ARBA" id="ARBA00022989"/>
    </source>
</evidence>
<reference evidence="8 9" key="1">
    <citation type="submission" date="2020-02" db="EMBL/GenBank/DDBJ databases">
        <title>A chromosome-scale genome assembly of the black bullhead catfish (Ameiurus melas).</title>
        <authorList>
            <person name="Wen M."/>
            <person name="Zham M."/>
            <person name="Cabau C."/>
            <person name="Klopp C."/>
            <person name="Donnadieu C."/>
            <person name="Roques C."/>
            <person name="Bouchez O."/>
            <person name="Lampietro C."/>
            <person name="Jouanno E."/>
            <person name="Herpin A."/>
            <person name="Louis A."/>
            <person name="Berthelot C."/>
            <person name="Parey E."/>
            <person name="Roest-Crollius H."/>
            <person name="Braasch I."/>
            <person name="Postlethwait J."/>
            <person name="Robinson-Rechavi M."/>
            <person name="Echchiki A."/>
            <person name="Begum T."/>
            <person name="Montfort J."/>
            <person name="Schartl M."/>
            <person name="Bobe J."/>
            <person name="Guiguen Y."/>
        </authorList>
    </citation>
    <scope>NUCLEOTIDE SEQUENCE [LARGE SCALE GENOMIC DNA]</scope>
    <source>
        <strain evidence="8">M_S1</strain>
        <tissue evidence="8">Blood</tissue>
    </source>
</reference>
<dbReference type="PROSITE" id="PS51465">
    <property type="entry name" value="KAZAL_2"/>
    <property type="match status" value="1"/>
</dbReference>
<feature type="transmembrane region" description="Helical" evidence="6">
    <location>
        <begin position="6"/>
        <end position="35"/>
    </location>
</feature>
<comment type="caution">
    <text evidence="8">The sequence shown here is derived from an EMBL/GenBank/DDBJ whole genome shotgun (WGS) entry which is preliminary data.</text>
</comment>
<evidence type="ECO:0000256" key="5">
    <source>
        <dbReference type="ARBA" id="ARBA00023136"/>
    </source>
</evidence>
<protein>
    <recommendedName>
        <fullName evidence="7">Kazal-like domain-containing protein</fullName>
    </recommendedName>
</protein>